<protein>
    <submittedName>
        <fullName evidence="3">Cutinase</fullName>
    </submittedName>
</protein>
<dbReference type="STRING" id="5288.A0A5C5FT05"/>
<dbReference type="OrthoDB" id="2586582at2759"/>
<feature type="non-terminal residue" evidence="3">
    <location>
        <position position="245"/>
    </location>
</feature>
<feature type="non-terminal residue" evidence="3">
    <location>
        <position position="1"/>
    </location>
</feature>
<keyword evidence="1" id="KW-0378">Hydrolase</keyword>
<keyword evidence="2" id="KW-1015">Disulfide bond</keyword>
<dbReference type="EMBL" id="SOZI01000098">
    <property type="protein sequence ID" value="TNY19352.1"/>
    <property type="molecule type" value="Genomic_DNA"/>
</dbReference>
<dbReference type="InterPro" id="IPR029058">
    <property type="entry name" value="AB_hydrolase_fold"/>
</dbReference>
<keyword evidence="4" id="KW-1185">Reference proteome</keyword>
<dbReference type="SUPFAM" id="SSF53474">
    <property type="entry name" value="alpha/beta-Hydrolases"/>
    <property type="match status" value="1"/>
</dbReference>
<dbReference type="Gene3D" id="3.40.50.1820">
    <property type="entry name" value="alpha/beta hydrolase"/>
    <property type="match status" value="1"/>
</dbReference>
<evidence type="ECO:0000313" key="4">
    <source>
        <dbReference type="Proteomes" id="UP000311382"/>
    </source>
</evidence>
<dbReference type="GO" id="GO:0052689">
    <property type="term" value="F:carboxylic ester hydrolase activity"/>
    <property type="evidence" value="ECO:0007669"/>
    <property type="project" value="UniProtKB-ARBA"/>
</dbReference>
<proteinExistence type="predicted"/>
<evidence type="ECO:0000256" key="2">
    <source>
        <dbReference type="ARBA" id="ARBA00023157"/>
    </source>
</evidence>
<dbReference type="Proteomes" id="UP000311382">
    <property type="component" value="Unassembled WGS sequence"/>
</dbReference>
<evidence type="ECO:0000313" key="3">
    <source>
        <dbReference type="EMBL" id="TNY19352.1"/>
    </source>
</evidence>
<sequence>ADTSACTTGTAVHIIVARGSNEAQGEGVLGQIATMVKSQLPGSTSEGIVYPATLIPYASSEAAGVSAMTNAIQSYTARCPSSRLVLMGYSQGAHALGDALCGSFGLFGRSNEDFSAIEALDATSDWHYEGLSDEEISAFSVDGPTLSERAISATANKNLVALVMTGDPTWVPGQAYNKGTSTRQGIFPRPSSGLQCLNGFASRLQSYCDANDSVCASGFSTLVHLSYVAKYGTQAASFIVGKARA</sequence>
<dbReference type="Pfam" id="PF01083">
    <property type="entry name" value="Cutinase"/>
    <property type="match status" value="1"/>
</dbReference>
<reference evidence="3 4" key="1">
    <citation type="submission" date="2019-03" db="EMBL/GenBank/DDBJ databases">
        <title>Rhodosporidium diobovatum UCD-FST 08-225 genome sequencing, assembly, and annotation.</title>
        <authorList>
            <person name="Fakankun I.U."/>
            <person name="Fristensky B."/>
            <person name="Levin D.B."/>
        </authorList>
    </citation>
    <scope>NUCLEOTIDE SEQUENCE [LARGE SCALE GENOMIC DNA]</scope>
    <source>
        <strain evidence="3 4">UCD-FST 08-225</strain>
    </source>
</reference>
<dbReference type="PANTHER" id="PTHR33630:SF9">
    <property type="entry name" value="CUTINASE 4"/>
    <property type="match status" value="1"/>
</dbReference>
<dbReference type="SMART" id="SM01110">
    <property type="entry name" value="Cutinase"/>
    <property type="match status" value="1"/>
</dbReference>
<comment type="caution">
    <text evidence="3">The sequence shown here is derived from an EMBL/GenBank/DDBJ whole genome shotgun (WGS) entry which is preliminary data.</text>
</comment>
<dbReference type="PANTHER" id="PTHR33630">
    <property type="entry name" value="CUTINASE RV1984C-RELATED-RELATED"/>
    <property type="match status" value="1"/>
</dbReference>
<name>A0A5C5FT05_9BASI</name>
<accession>A0A5C5FT05</accession>
<evidence type="ECO:0000256" key="1">
    <source>
        <dbReference type="ARBA" id="ARBA00022801"/>
    </source>
</evidence>
<organism evidence="3 4">
    <name type="scientific">Rhodotorula diobovata</name>
    <dbReference type="NCBI Taxonomy" id="5288"/>
    <lineage>
        <taxon>Eukaryota</taxon>
        <taxon>Fungi</taxon>
        <taxon>Dikarya</taxon>
        <taxon>Basidiomycota</taxon>
        <taxon>Pucciniomycotina</taxon>
        <taxon>Microbotryomycetes</taxon>
        <taxon>Sporidiobolales</taxon>
        <taxon>Sporidiobolaceae</taxon>
        <taxon>Rhodotorula</taxon>
    </lineage>
</organism>
<dbReference type="InterPro" id="IPR000675">
    <property type="entry name" value="Cutinase/axe"/>
</dbReference>
<dbReference type="AlphaFoldDB" id="A0A5C5FT05"/>
<gene>
    <name evidence="3" type="ORF">DMC30DRAFT_341238</name>
</gene>